<dbReference type="EMBL" id="PVZC01000003">
    <property type="protein sequence ID" value="PRY00025.1"/>
    <property type="molecule type" value="Genomic_DNA"/>
</dbReference>
<evidence type="ECO:0000256" key="2">
    <source>
        <dbReference type="SAM" id="MobiDB-lite"/>
    </source>
</evidence>
<dbReference type="RefSeq" id="WP_245930140.1">
    <property type="nucleotide sequence ID" value="NZ_PVZC01000003.1"/>
</dbReference>
<dbReference type="InterPro" id="IPR050266">
    <property type="entry name" value="AB_hydrolase_sf"/>
</dbReference>
<dbReference type="PANTHER" id="PTHR43798">
    <property type="entry name" value="MONOACYLGLYCEROL LIPASE"/>
    <property type="match status" value="1"/>
</dbReference>
<organism evidence="4 5">
    <name type="scientific">Allonocardiopsis opalescens</name>
    <dbReference type="NCBI Taxonomy" id="1144618"/>
    <lineage>
        <taxon>Bacteria</taxon>
        <taxon>Bacillati</taxon>
        <taxon>Actinomycetota</taxon>
        <taxon>Actinomycetes</taxon>
        <taxon>Streptosporangiales</taxon>
        <taxon>Allonocardiopsis</taxon>
    </lineage>
</organism>
<dbReference type="Gene3D" id="3.40.50.1820">
    <property type="entry name" value="alpha/beta hydrolase"/>
    <property type="match status" value="1"/>
</dbReference>
<dbReference type="GO" id="GO:0016020">
    <property type="term" value="C:membrane"/>
    <property type="evidence" value="ECO:0007669"/>
    <property type="project" value="TreeGrafter"/>
</dbReference>
<protein>
    <submittedName>
        <fullName evidence="4">Pimeloyl-ACP methyl ester carboxylesterase</fullName>
    </submittedName>
</protein>
<proteinExistence type="predicted"/>
<reference evidence="4 5" key="1">
    <citation type="submission" date="2018-03" db="EMBL/GenBank/DDBJ databases">
        <title>Genomic Encyclopedia of Archaeal and Bacterial Type Strains, Phase II (KMG-II): from individual species to whole genera.</title>
        <authorList>
            <person name="Goeker M."/>
        </authorList>
    </citation>
    <scope>NUCLEOTIDE SEQUENCE [LARGE SCALE GENOMIC DNA]</scope>
    <source>
        <strain evidence="4 5">DSM 45601</strain>
    </source>
</reference>
<dbReference type="SUPFAM" id="SSF53474">
    <property type="entry name" value="alpha/beta-Hydrolases"/>
    <property type="match status" value="1"/>
</dbReference>
<evidence type="ECO:0000256" key="1">
    <source>
        <dbReference type="ARBA" id="ARBA00022801"/>
    </source>
</evidence>
<dbReference type="GO" id="GO:0016787">
    <property type="term" value="F:hydrolase activity"/>
    <property type="evidence" value="ECO:0007669"/>
    <property type="project" value="UniProtKB-KW"/>
</dbReference>
<comment type="caution">
    <text evidence="4">The sequence shown here is derived from an EMBL/GenBank/DDBJ whole genome shotgun (WGS) entry which is preliminary data.</text>
</comment>
<keyword evidence="1" id="KW-0378">Hydrolase</keyword>
<evidence type="ECO:0000313" key="5">
    <source>
        <dbReference type="Proteomes" id="UP000237846"/>
    </source>
</evidence>
<dbReference type="AlphaFoldDB" id="A0A2T0Q869"/>
<dbReference type="Proteomes" id="UP000237846">
    <property type="component" value="Unassembled WGS sequence"/>
</dbReference>
<dbReference type="PANTHER" id="PTHR43798:SF31">
    <property type="entry name" value="AB HYDROLASE SUPERFAMILY PROTEIN YCLE"/>
    <property type="match status" value="1"/>
</dbReference>
<accession>A0A2T0Q869</accession>
<dbReference type="Pfam" id="PF12697">
    <property type="entry name" value="Abhydrolase_6"/>
    <property type="match status" value="1"/>
</dbReference>
<sequence length="369" mass="39277">MARNRMGKLVGAVVGAGVAAAGITAAVVTERRLVSRMRSRRAPEQEPPLPPFGSLRGRTVPVVADDGTPLHAEVDDLPDDAQRLGAAPPTVVFCHGYALSSDCWHYQRLALRGRVRMVFWDQRAHGRSRRGAPANTSIEQLGRDLHQVLRATVPDDGPVLLVGHSMGGMTVLSLAADHPELFGTQIVGAALVSTSGKLAEVTLGLPAFLGRTVGLSVTPLMRAAGWQSAIVDRGRKASGDLSYLATRFLGFGDAEVSTDVIEQLEEMIQRTPTDVVAEFLPALTSHDKLAAVGVFSGVPTLVICGDSDRMTPIRHSERIAEALPEAEFVRIASAGHLAIMERPTVVNAAITRLLHRVTGGRLSELPATA</sequence>
<feature type="domain" description="AB hydrolase-1" evidence="3">
    <location>
        <begin position="91"/>
        <end position="349"/>
    </location>
</feature>
<dbReference type="InterPro" id="IPR029058">
    <property type="entry name" value="AB_hydrolase_fold"/>
</dbReference>
<keyword evidence="5" id="KW-1185">Reference proteome</keyword>
<name>A0A2T0Q869_9ACTN</name>
<evidence type="ECO:0000313" key="4">
    <source>
        <dbReference type="EMBL" id="PRY00025.1"/>
    </source>
</evidence>
<gene>
    <name evidence="4" type="ORF">CLV72_103635</name>
</gene>
<dbReference type="InterPro" id="IPR000073">
    <property type="entry name" value="AB_hydrolase_1"/>
</dbReference>
<evidence type="ECO:0000259" key="3">
    <source>
        <dbReference type="Pfam" id="PF12697"/>
    </source>
</evidence>
<feature type="region of interest" description="Disordered" evidence="2">
    <location>
        <begin position="37"/>
        <end position="58"/>
    </location>
</feature>